<dbReference type="PANTHER" id="PTHR43252:SF4">
    <property type="entry name" value="TRANSCRIPTIONAL REGULATORY PROTEIN"/>
    <property type="match status" value="1"/>
</dbReference>
<reference evidence="3 4" key="1">
    <citation type="submission" date="2024-07" db="EMBL/GenBank/DDBJ databases">
        <authorList>
            <person name="Thanompreechachai J."/>
            <person name="Duangmal K."/>
        </authorList>
    </citation>
    <scope>NUCLEOTIDE SEQUENCE [LARGE SCALE GENOMIC DNA]</scope>
    <source>
        <strain evidence="3 4">LSe6-4</strain>
    </source>
</reference>
<evidence type="ECO:0000313" key="4">
    <source>
        <dbReference type="Proteomes" id="UP001565927"/>
    </source>
</evidence>
<gene>
    <name evidence="3" type="ORF">AB2L27_19590</name>
</gene>
<dbReference type="InterPro" id="IPR036388">
    <property type="entry name" value="WH-like_DNA-bd_sf"/>
</dbReference>
<evidence type="ECO:0000256" key="1">
    <source>
        <dbReference type="SAM" id="MobiDB-lite"/>
    </source>
</evidence>
<name>A0ABV4H5U8_9ACTN</name>
<evidence type="ECO:0000313" key="3">
    <source>
        <dbReference type="EMBL" id="MEZ0166963.1"/>
    </source>
</evidence>
<protein>
    <submittedName>
        <fullName evidence="3">PadR family transcriptional regulator</fullName>
    </submittedName>
</protein>
<dbReference type="RefSeq" id="WP_370443170.1">
    <property type="nucleotide sequence ID" value="NZ_JBGFTU010000036.1"/>
</dbReference>
<comment type="caution">
    <text evidence="3">The sequence shown here is derived from an EMBL/GenBank/DDBJ whole genome shotgun (WGS) entry which is preliminary data.</text>
</comment>
<proteinExistence type="predicted"/>
<organism evidence="3 4">
    <name type="scientific">Kineococcus halophytocola</name>
    <dbReference type="NCBI Taxonomy" id="3234027"/>
    <lineage>
        <taxon>Bacteria</taxon>
        <taxon>Bacillati</taxon>
        <taxon>Actinomycetota</taxon>
        <taxon>Actinomycetes</taxon>
        <taxon>Kineosporiales</taxon>
        <taxon>Kineosporiaceae</taxon>
        <taxon>Kineococcus</taxon>
    </lineage>
</organism>
<dbReference type="InterPro" id="IPR005149">
    <property type="entry name" value="Tscrpt_reg_PadR_N"/>
</dbReference>
<dbReference type="Pfam" id="PF03551">
    <property type="entry name" value="PadR"/>
    <property type="match status" value="1"/>
</dbReference>
<dbReference type="PANTHER" id="PTHR43252">
    <property type="entry name" value="TRANSCRIPTIONAL REGULATOR YQJI"/>
    <property type="match status" value="1"/>
</dbReference>
<dbReference type="SUPFAM" id="SSF46785">
    <property type="entry name" value="Winged helix' DNA-binding domain"/>
    <property type="match status" value="1"/>
</dbReference>
<keyword evidence="4" id="KW-1185">Reference proteome</keyword>
<evidence type="ECO:0000259" key="2">
    <source>
        <dbReference type="Pfam" id="PF03551"/>
    </source>
</evidence>
<accession>A0ABV4H5U8</accession>
<feature type="domain" description="Transcription regulator PadR N-terminal" evidence="2">
    <location>
        <begin position="7"/>
        <end position="81"/>
    </location>
</feature>
<dbReference type="EMBL" id="JBGFTU010000036">
    <property type="protein sequence ID" value="MEZ0166963.1"/>
    <property type="molecule type" value="Genomic_DNA"/>
</dbReference>
<sequence length="206" mass="23525">MKLEIPLLILLAARRMSGYDIKQWVEVEGKFIGLDRHSSQIYRELNKMQVEGWLVHDVDPREGTPDAKVYRLTPDGMARLRRWSSSAYVPSRRFQDPEFTFRLRCAAMLDRSRVGALVQEELHAREQQRWLNRGRPRPQDHLTTAGAHPEIDVEALALVADEANRAGEQALDAWIDWLQHLLRTLPADLLGETSPTPSPEQGGTGR</sequence>
<dbReference type="Gene3D" id="1.10.10.10">
    <property type="entry name" value="Winged helix-like DNA-binding domain superfamily/Winged helix DNA-binding domain"/>
    <property type="match status" value="1"/>
</dbReference>
<feature type="region of interest" description="Disordered" evidence="1">
    <location>
        <begin position="129"/>
        <end position="148"/>
    </location>
</feature>
<dbReference type="Proteomes" id="UP001565927">
    <property type="component" value="Unassembled WGS sequence"/>
</dbReference>
<dbReference type="InterPro" id="IPR036390">
    <property type="entry name" value="WH_DNA-bd_sf"/>
</dbReference>